<dbReference type="GO" id="GO:0005524">
    <property type="term" value="F:ATP binding"/>
    <property type="evidence" value="ECO:0007669"/>
    <property type="project" value="InterPro"/>
</dbReference>
<dbReference type="CDD" id="cd01949">
    <property type="entry name" value="GGDEF"/>
    <property type="match status" value="1"/>
</dbReference>
<comment type="subcellular location">
    <subcellularLocation>
        <location evidence="1">Membrane</location>
        <topology evidence="1">Single-pass membrane protein</topology>
    </subcellularLocation>
</comment>
<dbReference type="InterPro" id="IPR043128">
    <property type="entry name" value="Rev_trsase/Diguanyl_cyclase"/>
</dbReference>
<dbReference type="SUPFAM" id="SSF52540">
    <property type="entry name" value="P-loop containing nucleoside triphosphate hydrolases"/>
    <property type="match status" value="1"/>
</dbReference>
<dbReference type="Pfam" id="PF13424">
    <property type="entry name" value="TPR_12"/>
    <property type="match status" value="2"/>
</dbReference>
<dbReference type="Gene3D" id="3.30.70.270">
    <property type="match status" value="1"/>
</dbReference>
<feature type="domain" description="Protein kinase" evidence="3">
    <location>
        <begin position="8"/>
        <end position="286"/>
    </location>
</feature>
<dbReference type="Proteomes" id="UP000223596">
    <property type="component" value="Unassembled WGS sequence"/>
</dbReference>
<dbReference type="InterPro" id="IPR011990">
    <property type="entry name" value="TPR-like_helical_dom_sf"/>
</dbReference>
<dbReference type="InterPro" id="IPR019734">
    <property type="entry name" value="TPR_rpt"/>
</dbReference>
<dbReference type="SMART" id="SM00220">
    <property type="entry name" value="S_TKc"/>
    <property type="match status" value="1"/>
</dbReference>
<dbReference type="InterPro" id="IPR011009">
    <property type="entry name" value="Kinase-like_dom_sf"/>
</dbReference>
<dbReference type="SMART" id="SM00267">
    <property type="entry name" value="GGDEF"/>
    <property type="match status" value="1"/>
</dbReference>
<evidence type="ECO:0000259" key="4">
    <source>
        <dbReference type="PROSITE" id="PS50887"/>
    </source>
</evidence>
<dbReference type="InterPro" id="IPR000160">
    <property type="entry name" value="GGDEF_dom"/>
</dbReference>
<comment type="caution">
    <text evidence="5">The sequence shown here is derived from an EMBL/GenBank/DDBJ whole genome shotgun (WGS) entry which is preliminary data.</text>
</comment>
<dbReference type="SUPFAM" id="SSF55073">
    <property type="entry name" value="Nucleotide cyclase"/>
    <property type="match status" value="1"/>
</dbReference>
<dbReference type="InterPro" id="IPR027417">
    <property type="entry name" value="P-loop_NTPase"/>
</dbReference>
<keyword evidence="2" id="KW-0802">TPR repeat</keyword>
<dbReference type="InterPro" id="IPR029787">
    <property type="entry name" value="Nucleotide_cyclase"/>
</dbReference>
<dbReference type="RefSeq" id="WP_003518726.1">
    <property type="nucleotide sequence ID" value="NZ_CP013828.1"/>
</dbReference>
<accession>A0AB36TFK9</accession>
<dbReference type="SUPFAM" id="SSF55781">
    <property type="entry name" value="GAF domain-like"/>
    <property type="match status" value="1"/>
</dbReference>
<dbReference type="EMBL" id="PDBW01000001">
    <property type="protein sequence ID" value="PFH02682.1"/>
    <property type="molecule type" value="Genomic_DNA"/>
</dbReference>
<feature type="repeat" description="TPR" evidence="2">
    <location>
        <begin position="787"/>
        <end position="820"/>
    </location>
</feature>
<evidence type="ECO:0000313" key="6">
    <source>
        <dbReference type="Proteomes" id="UP000223596"/>
    </source>
</evidence>
<dbReference type="Gene3D" id="1.25.40.10">
    <property type="entry name" value="Tetratricopeptide repeat domain"/>
    <property type="match status" value="3"/>
</dbReference>
<dbReference type="PROSITE" id="PS50005">
    <property type="entry name" value="TPR"/>
    <property type="match status" value="3"/>
</dbReference>
<dbReference type="FunFam" id="3.30.70.270:FF:000001">
    <property type="entry name" value="Diguanylate cyclase domain protein"/>
    <property type="match status" value="1"/>
</dbReference>
<sequence>MNIINNRYKVITTIKEDLSNTLYLVSDMINDNKKMAFKIINPELISPKNLEQLKKEFVTLSSLSHPNLMQIYGFGTINSIDGSLTSSKQFYCTYEYIKGKNIISAVSGTSFEKKIDIILQICNALYYLHRRGFFLKNLDHKSVVVTETDGNLCVKLIGMPGNEEMEKVVFRLKKISNQFKFPEDLKSSNNNSNLADLYSLGVLIFYILTGKNPNRCNFLNIWEQCKNNPSVLKSVPDNIDKKRLLGIISKLTLTNPENHYKSAYSVIKDIEKVCGIKETRFQKKWFEKIITKTKLIGREENINRLNSWINDISNNNCSQKITCITGEAGIGKTRLLGELMFSLSLEKTRVLHGVSSENAENTYEPIKQILEQLIPYAPAEILESFKSELVKILPDEKSLKGAVPSPALPDEKEKLRLKVRVGNFIANVLEKELSVLIFDNAQWLDEASLELIDYLAGSKKIPLCIILSYRKESMNKNKSGQKYIEKWLSSSIANEITLSRFDFEETCEFIKNVLAITTSPAAFCTEMFRYTEGNPGFIIDAITALFKEGKLYIDDSGQWSTDFDEDADYSRLYIPPSMHEAVWKHINTLDKISYETLETISAFNMPVSLEIIESILEASHNEIKDILAELISHQIIEQRLADWGYTYDYHSKKIKNEIYKKIEPSRKKALHKKCAKILEEMYKDDNRINKDELIYHYIKTGEKQKALNIIIESADRMLKLHINAQTMVYLKRGRQIAKEISSVKDTIKILLMMGELYRKKGENRKAFECYNEALKYARELNDKATIAKVKEMIGALYTRKNDFDRALLFLNDSLSLSKEIGYVEGYLEAVRRICWVYIFKGKNKEAIDMINNVLSEYSNEKYSLYHASLYNVLGTHYLEQSNIDEALRCYNKSIELYEKNNEKVEIAYPLNNIATVFAEFLNDNAKAREYFEKSLQINLANNMVEGISSCYDNLGETYRLEDNYTQALEYYFKCEEQARECELNSLLFTVYKNIMLAYLELCEYQKSYEYLQKVKQEMEKNSDRGHDVQIFYEYAAKYYFEIGCFEEAKNMAQKGINTCKKLSTSESLTLNCIILLSEYYVSNQKDSELLFEDALTLLKRHKQSSTVKEQRDMIHLLAEALIASGNTEASLSLLEKSLELSATVNTKKLEIEYLILYGASIGGNCGIETINSGLKLNAEYKSLRLKWKGYKTIGDIYYSMKEKSLAGINYIKALDALYHLVQKVPVEFHGCFLYSHNREESRFRLLSLKADELKEQELSIEKHINNKINSGKNIVQHFFEGINHEFVLKGAESAMALDSAQSHASKAIEEKLGMIESLFMKFTPDYLSNLKMILETACDLTSAETGYILRYNDKNELDAFVAYDSNTEANYYSYIIERTNENIEGIFAAQSFDKKAGNIDIFLPGNIKAVICIPIYSHESGDRYSSVKPSKRKRRESNDYNIKGYIYLSTKNVFNRFSWQTFGMVKLLSKIAALQIENYDLKIISTTDKLTGTYTRKFFENAIETQLKKASREKSQMSIIMIDIDKFKSINDNYGHQKGDEILSKVGNILLKNIRPTDICCRYGGEEFVIILPDTGPSEAEALAERLRSTVEKARLMGQGNSLTISLGISCYPKHGSIRNELIEKADQALYHAKESGRNRYSLWNTKMKKLSKRMDKLAGIISGNVTHDQRNVLALLEIVRLSNETMLFDDKIYRVLGTIIDTFDAEYGVLIVCQEQNPKTLKVYARKSTVPGWVEEECYNKKIVDKVLKQKAGAYMVDWDNANVIDLQTGETVLNSILVEPILRGKEVKGVLYLSRPINRKEYGFNELNFLSALGNVISGILSMP</sequence>
<dbReference type="InterPro" id="IPR029016">
    <property type="entry name" value="GAF-like_dom_sf"/>
</dbReference>
<dbReference type="PROSITE" id="PS50011">
    <property type="entry name" value="PROTEIN_KINASE_DOM"/>
    <property type="match status" value="1"/>
</dbReference>
<dbReference type="InterPro" id="IPR000719">
    <property type="entry name" value="Prot_kinase_dom"/>
</dbReference>
<proteinExistence type="predicted"/>
<dbReference type="InterPro" id="IPR050469">
    <property type="entry name" value="Diguanylate_Cyclase"/>
</dbReference>
<dbReference type="SUPFAM" id="SSF48452">
    <property type="entry name" value="TPR-like"/>
    <property type="match status" value="2"/>
</dbReference>
<dbReference type="Gene3D" id="3.30.450.40">
    <property type="match status" value="1"/>
</dbReference>
<evidence type="ECO:0000256" key="2">
    <source>
        <dbReference type="PROSITE-ProRule" id="PRU00339"/>
    </source>
</evidence>
<dbReference type="Pfam" id="PF00069">
    <property type="entry name" value="Pkinase"/>
    <property type="match status" value="1"/>
</dbReference>
<dbReference type="PANTHER" id="PTHR45138:SF9">
    <property type="entry name" value="DIGUANYLATE CYCLASE DGCM-RELATED"/>
    <property type="match status" value="1"/>
</dbReference>
<dbReference type="GO" id="GO:0004672">
    <property type="term" value="F:protein kinase activity"/>
    <property type="evidence" value="ECO:0007669"/>
    <property type="project" value="InterPro"/>
</dbReference>
<dbReference type="NCBIfam" id="TIGR00254">
    <property type="entry name" value="GGDEF"/>
    <property type="match status" value="1"/>
</dbReference>
<evidence type="ECO:0000256" key="1">
    <source>
        <dbReference type="ARBA" id="ARBA00004167"/>
    </source>
</evidence>
<dbReference type="GO" id="GO:0052621">
    <property type="term" value="F:diguanylate cyclase activity"/>
    <property type="evidence" value="ECO:0007669"/>
    <property type="project" value="TreeGrafter"/>
</dbReference>
<gene>
    <name evidence="5" type="ORF">M972_111468</name>
</gene>
<protein>
    <submittedName>
        <fullName evidence="5">Diguanylate cyclase (GGDEF)-like protein</fullName>
    </submittedName>
</protein>
<organism evidence="5 6">
    <name type="scientific">Acetivibrio thermocellus AD2</name>
    <dbReference type="NCBI Taxonomy" id="1138384"/>
    <lineage>
        <taxon>Bacteria</taxon>
        <taxon>Bacillati</taxon>
        <taxon>Bacillota</taxon>
        <taxon>Clostridia</taxon>
        <taxon>Eubacteriales</taxon>
        <taxon>Oscillospiraceae</taxon>
        <taxon>Acetivibrio</taxon>
    </lineage>
</organism>
<dbReference type="Gene3D" id="3.40.50.300">
    <property type="entry name" value="P-loop containing nucleotide triphosphate hydrolases"/>
    <property type="match status" value="1"/>
</dbReference>
<reference evidence="5 6" key="1">
    <citation type="submission" date="2017-09" db="EMBL/GenBank/DDBJ databases">
        <title>Evaluation of Pacific Biosciences Sequencing Technology to Finishing C. thermocellum Genome Sequences.</title>
        <authorList>
            <person name="Brown S."/>
        </authorList>
    </citation>
    <scope>NUCLEOTIDE SEQUENCE [LARGE SCALE GENOMIC DNA]</scope>
    <source>
        <strain evidence="5 6">AD2</strain>
    </source>
</reference>
<dbReference type="PANTHER" id="PTHR45138">
    <property type="entry name" value="REGULATORY COMPONENTS OF SENSORY TRANSDUCTION SYSTEM"/>
    <property type="match status" value="1"/>
</dbReference>
<dbReference type="GO" id="GO:0016020">
    <property type="term" value="C:membrane"/>
    <property type="evidence" value="ECO:0007669"/>
    <property type="project" value="UniProtKB-SubCell"/>
</dbReference>
<name>A0AB36TFK9_ACETH</name>
<dbReference type="Pfam" id="PF13191">
    <property type="entry name" value="AAA_16"/>
    <property type="match status" value="1"/>
</dbReference>
<dbReference type="Pfam" id="PF00990">
    <property type="entry name" value="GGDEF"/>
    <property type="match status" value="1"/>
</dbReference>
<dbReference type="Gene3D" id="1.10.510.10">
    <property type="entry name" value="Transferase(Phosphotransferase) domain 1"/>
    <property type="match status" value="1"/>
</dbReference>
<feature type="repeat" description="TPR" evidence="2">
    <location>
        <begin position="867"/>
        <end position="900"/>
    </location>
</feature>
<feature type="repeat" description="TPR" evidence="2">
    <location>
        <begin position="747"/>
        <end position="780"/>
    </location>
</feature>
<dbReference type="InterPro" id="IPR041664">
    <property type="entry name" value="AAA_16"/>
</dbReference>
<evidence type="ECO:0000259" key="3">
    <source>
        <dbReference type="PROSITE" id="PS50011"/>
    </source>
</evidence>
<evidence type="ECO:0000313" key="5">
    <source>
        <dbReference type="EMBL" id="PFH02682.1"/>
    </source>
</evidence>
<dbReference type="SMART" id="SM00028">
    <property type="entry name" value="TPR"/>
    <property type="match status" value="8"/>
</dbReference>
<dbReference type="PROSITE" id="PS50887">
    <property type="entry name" value="GGDEF"/>
    <property type="match status" value="1"/>
</dbReference>
<feature type="domain" description="GGDEF" evidence="4">
    <location>
        <begin position="1515"/>
        <end position="1646"/>
    </location>
</feature>
<dbReference type="SUPFAM" id="SSF56112">
    <property type="entry name" value="Protein kinase-like (PK-like)"/>
    <property type="match status" value="1"/>
</dbReference>